<keyword evidence="1" id="KW-0808">Transferase</keyword>
<dbReference type="EMBL" id="CP012677">
    <property type="protein sequence ID" value="ALE91688.1"/>
    <property type="molecule type" value="Genomic_DNA"/>
</dbReference>
<dbReference type="GO" id="GO:0016301">
    <property type="term" value="F:kinase activity"/>
    <property type="evidence" value="ECO:0007669"/>
    <property type="project" value="UniProtKB-KW"/>
</dbReference>
<keyword evidence="2" id="KW-1185">Reference proteome</keyword>
<accession>A0A0M4RN72</accession>
<dbReference type="Pfam" id="PF11248">
    <property type="entry name" value="DUF3046"/>
    <property type="match status" value="1"/>
</dbReference>
<dbReference type="OrthoDB" id="3215033at2"/>
<name>A0A0M4RN72_9MICC</name>
<evidence type="ECO:0000313" key="2">
    <source>
        <dbReference type="Proteomes" id="UP000062833"/>
    </source>
</evidence>
<evidence type="ECO:0000313" key="1">
    <source>
        <dbReference type="EMBL" id="ALE91688.1"/>
    </source>
</evidence>
<dbReference type="RefSeq" id="WP_062005879.1">
    <property type="nucleotide sequence ID" value="NZ_CP012677.1"/>
</dbReference>
<sequence>MRVSEFWRLMDDEFSAGYSRVLARDLVLKGVGGNTAADALGAGFDPREIWLAVCEMQDVPFARRLGRDIPLKG</sequence>
<dbReference type="InterPro" id="IPR021408">
    <property type="entry name" value="DUF3046"/>
</dbReference>
<organism evidence="1 2">
    <name type="scientific">Arthrobacter alpinus</name>
    <dbReference type="NCBI Taxonomy" id="656366"/>
    <lineage>
        <taxon>Bacteria</taxon>
        <taxon>Bacillati</taxon>
        <taxon>Actinomycetota</taxon>
        <taxon>Actinomycetes</taxon>
        <taxon>Micrococcales</taxon>
        <taxon>Micrococcaceae</taxon>
        <taxon>Arthrobacter</taxon>
    </lineage>
</organism>
<proteinExistence type="predicted"/>
<protein>
    <submittedName>
        <fullName evidence="1">Histidine kinase</fullName>
    </submittedName>
</protein>
<dbReference type="KEGG" id="aaq:AOC05_03965"/>
<reference evidence="2" key="1">
    <citation type="submission" date="2015-09" db="EMBL/GenBank/DDBJ databases">
        <title>Complete genome of Arthrobacter alpinus strain R3.8.</title>
        <authorList>
            <person name="See-Too W.S."/>
            <person name="Chan K.G."/>
        </authorList>
    </citation>
    <scope>NUCLEOTIDE SEQUENCE [LARGE SCALE GENOMIC DNA]</scope>
    <source>
        <strain evidence="2">R3.8</strain>
    </source>
</reference>
<gene>
    <name evidence="1" type="ORF">AOC05_03965</name>
</gene>
<dbReference type="AlphaFoldDB" id="A0A0M4RN72"/>
<dbReference type="Proteomes" id="UP000062833">
    <property type="component" value="Chromosome"/>
</dbReference>
<keyword evidence="1" id="KW-0418">Kinase</keyword>
<dbReference type="PATRIC" id="fig|656366.3.peg.865"/>